<organism evidence="1 2">
    <name type="scientific">Bremia lactucae</name>
    <name type="common">Lettuce downy mildew</name>
    <dbReference type="NCBI Taxonomy" id="4779"/>
    <lineage>
        <taxon>Eukaryota</taxon>
        <taxon>Sar</taxon>
        <taxon>Stramenopiles</taxon>
        <taxon>Oomycota</taxon>
        <taxon>Peronosporomycetes</taxon>
        <taxon>Peronosporales</taxon>
        <taxon>Peronosporaceae</taxon>
        <taxon>Bremia</taxon>
    </lineage>
</organism>
<reference evidence="1 2" key="1">
    <citation type="journal article" date="2021" name="Genome Biol.">
        <title>AFLAP: assembly-free linkage analysis pipeline using k-mers from genome sequencing data.</title>
        <authorList>
            <person name="Fletcher K."/>
            <person name="Zhang L."/>
            <person name="Gil J."/>
            <person name="Han R."/>
            <person name="Cavanaugh K."/>
            <person name="Michelmore R."/>
        </authorList>
    </citation>
    <scope>NUCLEOTIDE SEQUENCE [LARGE SCALE GENOMIC DNA]</scope>
    <source>
        <strain evidence="1 2">SF5</strain>
    </source>
</reference>
<accession>A0A976FG20</accession>
<evidence type="ECO:0000313" key="1">
    <source>
        <dbReference type="EMBL" id="TDH66071.1"/>
    </source>
</evidence>
<protein>
    <submittedName>
        <fullName evidence="1">Uncharacterized protein</fullName>
    </submittedName>
</protein>
<proteinExistence type="predicted"/>
<sequence length="99" mass="10948">MELSIKTLRTNLYDGGGAGAMATVRRVLPDSSGGRVLSLGVYLVGGYKRNMQAHCFAMEVTAEDDIIVRENGIDTGIGDLTWLRMIKFFRRIQVQHNSS</sequence>
<dbReference type="EMBL" id="SHOA02000008">
    <property type="protein sequence ID" value="TDH66071.1"/>
    <property type="molecule type" value="Genomic_DNA"/>
</dbReference>
<keyword evidence="2" id="KW-1185">Reference proteome</keyword>
<gene>
    <name evidence="1" type="ORF">CCR75_004893</name>
</gene>
<dbReference type="OrthoDB" id="161638at2759"/>
<evidence type="ECO:0000313" key="2">
    <source>
        <dbReference type="Proteomes" id="UP000294530"/>
    </source>
</evidence>
<dbReference type="Proteomes" id="UP000294530">
    <property type="component" value="Unassembled WGS sequence"/>
</dbReference>
<comment type="caution">
    <text evidence="1">The sequence shown here is derived from an EMBL/GenBank/DDBJ whole genome shotgun (WGS) entry which is preliminary data.</text>
</comment>
<dbReference type="RefSeq" id="XP_067815570.1">
    <property type="nucleotide sequence ID" value="XM_067962979.1"/>
</dbReference>
<dbReference type="AlphaFoldDB" id="A0A976FG20"/>
<name>A0A976FG20_BRELC</name>
<dbReference type="KEGG" id="blac:94348650"/>
<dbReference type="GeneID" id="94348650"/>